<dbReference type="Proteomes" id="UP000003688">
    <property type="component" value="Unassembled WGS sequence"/>
</dbReference>
<name>B9XNI4_PEDPL</name>
<sequence>MRKEEPIPTKRRLHPDENGVTEIIITNALNKKI</sequence>
<evidence type="ECO:0000313" key="1">
    <source>
        <dbReference type="EMBL" id="EEF58643.1"/>
    </source>
</evidence>
<reference evidence="1 2" key="1">
    <citation type="journal article" date="2011" name="J. Bacteriol.">
        <title>Genome sequence of 'Pedosphaera parvula' Ellin514, an aerobic Verrucomicrobial isolate from pasture soil.</title>
        <authorList>
            <person name="Kant R."/>
            <person name="van Passel M.W."/>
            <person name="Sangwan P."/>
            <person name="Palva A."/>
            <person name="Lucas S."/>
            <person name="Copeland A."/>
            <person name="Lapidus A."/>
            <person name="Glavina Del Rio T."/>
            <person name="Dalin E."/>
            <person name="Tice H."/>
            <person name="Bruce D."/>
            <person name="Goodwin L."/>
            <person name="Pitluck S."/>
            <person name="Chertkov O."/>
            <person name="Larimer F.W."/>
            <person name="Land M.L."/>
            <person name="Hauser L."/>
            <person name="Brettin T.S."/>
            <person name="Detter J.C."/>
            <person name="Han S."/>
            <person name="de Vos W.M."/>
            <person name="Janssen P.H."/>
            <person name="Smidt H."/>
        </authorList>
    </citation>
    <scope>NUCLEOTIDE SEQUENCE [LARGE SCALE GENOMIC DNA]</scope>
    <source>
        <strain evidence="1 2">Ellin514</strain>
    </source>
</reference>
<gene>
    <name evidence="1" type="ORF">Cflav_PD1544</name>
</gene>
<evidence type="ECO:0000313" key="2">
    <source>
        <dbReference type="Proteomes" id="UP000003688"/>
    </source>
</evidence>
<keyword evidence="2" id="KW-1185">Reference proteome</keyword>
<protein>
    <submittedName>
        <fullName evidence="1">Uncharacterized protein</fullName>
    </submittedName>
</protein>
<dbReference type="EMBL" id="ABOX02000040">
    <property type="protein sequence ID" value="EEF58643.1"/>
    <property type="molecule type" value="Genomic_DNA"/>
</dbReference>
<dbReference type="AlphaFoldDB" id="B9XNI4"/>
<comment type="caution">
    <text evidence="1">The sequence shown here is derived from an EMBL/GenBank/DDBJ whole genome shotgun (WGS) entry which is preliminary data.</text>
</comment>
<organism evidence="1 2">
    <name type="scientific">Pedosphaera parvula (strain Ellin514)</name>
    <dbReference type="NCBI Taxonomy" id="320771"/>
    <lineage>
        <taxon>Bacteria</taxon>
        <taxon>Pseudomonadati</taxon>
        <taxon>Verrucomicrobiota</taxon>
        <taxon>Pedosphaerae</taxon>
        <taxon>Pedosphaerales</taxon>
        <taxon>Pedosphaeraceae</taxon>
        <taxon>Pedosphaera</taxon>
    </lineage>
</organism>
<proteinExistence type="predicted"/>
<accession>B9XNI4</accession>